<sequence length="146" mass="15493">MKRKDGGRSFKKALKQASMGLVSMMPMILAVIGLVGLFQAFVTEEMLASLFTGDPVKDTFIGTVAGGIAVGQALISYILGGELLEQGISMYAVTAFILAWVTLGVVQLPAEAEVLGVRFTVYRNILAFVSTLLVSIATVWTLGVFG</sequence>
<keyword evidence="1" id="KW-0812">Transmembrane</keyword>
<feature type="transmembrane region" description="Helical" evidence="1">
    <location>
        <begin position="125"/>
        <end position="145"/>
    </location>
</feature>
<accession>A0ABM8FHY7</accession>
<evidence type="ECO:0000313" key="3">
    <source>
        <dbReference type="Proteomes" id="UP001321445"/>
    </source>
</evidence>
<feature type="transmembrane region" description="Helical" evidence="1">
    <location>
        <begin position="21"/>
        <end position="40"/>
    </location>
</feature>
<evidence type="ECO:0008006" key="4">
    <source>
        <dbReference type="Google" id="ProtNLM"/>
    </source>
</evidence>
<name>A0ABM8FHY7_9BACT</name>
<gene>
    <name evidence="2" type="ORF">HCR_02060</name>
</gene>
<keyword evidence="1" id="KW-1133">Transmembrane helix</keyword>
<feature type="transmembrane region" description="Helical" evidence="1">
    <location>
        <begin position="60"/>
        <end position="79"/>
    </location>
</feature>
<dbReference type="Proteomes" id="UP001321445">
    <property type="component" value="Chromosome"/>
</dbReference>
<keyword evidence="3" id="KW-1185">Reference proteome</keyword>
<proteinExistence type="predicted"/>
<protein>
    <recommendedName>
        <fullName evidence="4">Permease</fullName>
    </recommendedName>
</protein>
<reference evidence="2 3" key="1">
    <citation type="submission" date="2023-03" db="EMBL/GenBank/DDBJ databases">
        <title>Description of Hydrogenimonas sp. ISO32.</title>
        <authorList>
            <person name="Mino S."/>
            <person name="Fukazawa S."/>
            <person name="Sawabe T."/>
        </authorList>
    </citation>
    <scope>NUCLEOTIDE SEQUENCE [LARGE SCALE GENOMIC DNA]</scope>
    <source>
        <strain evidence="2 3">ISO32</strain>
    </source>
</reference>
<organism evidence="2 3">
    <name type="scientific">Hydrogenimonas cancrithermarum</name>
    <dbReference type="NCBI Taxonomy" id="2993563"/>
    <lineage>
        <taxon>Bacteria</taxon>
        <taxon>Pseudomonadati</taxon>
        <taxon>Campylobacterota</taxon>
        <taxon>Epsilonproteobacteria</taxon>
        <taxon>Campylobacterales</taxon>
        <taxon>Hydrogenimonadaceae</taxon>
        <taxon>Hydrogenimonas</taxon>
    </lineage>
</organism>
<evidence type="ECO:0000256" key="1">
    <source>
        <dbReference type="SAM" id="Phobius"/>
    </source>
</evidence>
<feature type="transmembrane region" description="Helical" evidence="1">
    <location>
        <begin position="91"/>
        <end position="110"/>
    </location>
</feature>
<dbReference type="EMBL" id="AP027370">
    <property type="protein sequence ID" value="BDY11894.1"/>
    <property type="molecule type" value="Genomic_DNA"/>
</dbReference>
<keyword evidence="1" id="KW-0472">Membrane</keyword>
<dbReference type="RefSeq" id="WP_286337108.1">
    <property type="nucleotide sequence ID" value="NZ_AP027370.1"/>
</dbReference>
<evidence type="ECO:0000313" key="2">
    <source>
        <dbReference type="EMBL" id="BDY11894.1"/>
    </source>
</evidence>